<reference evidence="2 3" key="1">
    <citation type="submission" date="2023-12" db="EMBL/GenBank/DDBJ databases">
        <title>Amycolatopsis sp. V23-08.</title>
        <authorList>
            <person name="Somphong A."/>
        </authorList>
    </citation>
    <scope>NUCLEOTIDE SEQUENCE [LARGE SCALE GENOMIC DNA]</scope>
    <source>
        <strain evidence="2 3">V23-08</strain>
    </source>
</reference>
<keyword evidence="3" id="KW-1185">Reference proteome</keyword>
<dbReference type="InterPro" id="IPR002525">
    <property type="entry name" value="Transp_IS110-like_N"/>
</dbReference>
<dbReference type="InterPro" id="IPR047650">
    <property type="entry name" value="Transpos_IS110"/>
</dbReference>
<protein>
    <submittedName>
        <fullName evidence="2">Transposase</fullName>
    </submittedName>
</protein>
<evidence type="ECO:0000313" key="3">
    <source>
        <dbReference type="Proteomes" id="UP001304298"/>
    </source>
</evidence>
<dbReference type="PANTHER" id="PTHR33055:SF16">
    <property type="entry name" value="TRANSPOSASE FOR INSERTION SEQUENCE ELEMENT IS1547"/>
    <property type="match status" value="1"/>
</dbReference>
<evidence type="ECO:0000313" key="2">
    <source>
        <dbReference type="EMBL" id="MEA5364485.1"/>
    </source>
</evidence>
<evidence type="ECO:0000259" key="1">
    <source>
        <dbReference type="Pfam" id="PF01548"/>
    </source>
</evidence>
<name>A0ABU5RDY4_9PSEU</name>
<gene>
    <name evidence="2" type="ORF">VA596_33485</name>
</gene>
<comment type="caution">
    <text evidence="2">The sequence shown here is derived from an EMBL/GenBank/DDBJ whole genome shotgun (WGS) entry which is preliminary data.</text>
</comment>
<proteinExistence type="predicted"/>
<organism evidence="2 3">
    <name type="scientific">Amycolatopsis heterodermiae</name>
    <dbReference type="NCBI Taxonomy" id="3110235"/>
    <lineage>
        <taxon>Bacteria</taxon>
        <taxon>Bacillati</taxon>
        <taxon>Actinomycetota</taxon>
        <taxon>Actinomycetes</taxon>
        <taxon>Pseudonocardiales</taxon>
        <taxon>Pseudonocardiaceae</taxon>
        <taxon>Amycolatopsis</taxon>
    </lineage>
</organism>
<dbReference type="PANTHER" id="PTHR33055">
    <property type="entry name" value="TRANSPOSASE FOR INSERTION SEQUENCE ELEMENT IS1111A"/>
    <property type="match status" value="1"/>
</dbReference>
<dbReference type="EMBL" id="JAYFSI010000009">
    <property type="protein sequence ID" value="MEA5364485.1"/>
    <property type="molecule type" value="Genomic_DNA"/>
</dbReference>
<accession>A0ABU5RDY4</accession>
<sequence length="267" mass="29249">MTPVIIGMDPHKRSATIEIIDEHEHVLHTGRFGTDQNGYHRMLATGRRHTQRLWAVQGIGRHLAQRLVADGETVVDVPAKLSARVRVFATGQGRKTDPVDAHSVAVVALRTKGLRLVQVDDATAALRLLVDHRDELGHARTQVVNRLHRLLLELLAGGAKKFLSATQARALLASVRPRDVVGRTRRRLAADLITELDRIDKRIKTANTELGELVASTGSTLLELFGIGPSSAARLLGDIGDVAEQPGRRQGTVRVLERHRTVGGVVW</sequence>
<dbReference type="Proteomes" id="UP001304298">
    <property type="component" value="Unassembled WGS sequence"/>
</dbReference>
<feature type="domain" description="Transposase IS110-like N-terminal" evidence="1">
    <location>
        <begin position="6"/>
        <end position="153"/>
    </location>
</feature>
<dbReference type="Pfam" id="PF01548">
    <property type="entry name" value="DEDD_Tnp_IS110"/>
    <property type="match status" value="1"/>
</dbReference>
<dbReference type="RefSeq" id="WP_323332301.1">
    <property type="nucleotide sequence ID" value="NZ_JAYFSI010000009.1"/>
</dbReference>